<gene>
    <name evidence="2" type="ORF">FM21_26145</name>
</gene>
<accession>A0A086MZD0</accession>
<evidence type="ECO:0000313" key="3">
    <source>
        <dbReference type="Proteomes" id="UP000029095"/>
    </source>
</evidence>
<evidence type="ECO:0000259" key="1">
    <source>
        <dbReference type="Pfam" id="PF04149"/>
    </source>
</evidence>
<dbReference type="EMBL" id="JNFQ01000002">
    <property type="protein sequence ID" value="KFG74248.1"/>
    <property type="molecule type" value="Genomic_DNA"/>
</dbReference>
<evidence type="ECO:0000313" key="2">
    <source>
        <dbReference type="EMBL" id="KFG74248.1"/>
    </source>
</evidence>
<protein>
    <submittedName>
        <fullName evidence="2">Toxin</fullName>
    </submittedName>
</protein>
<name>A0A086MZD0_9ACTN</name>
<sequence>MMRKTLAGDAPELAWFKSSYSGGNNGESCVEIAATPGTIHVRDSKHVQDGPRLALTPTAWANFLPYASES</sequence>
<feature type="domain" description="DUF397" evidence="1">
    <location>
        <begin position="13"/>
        <end position="64"/>
    </location>
</feature>
<reference evidence="2 3" key="1">
    <citation type="submission" date="2014-05" db="EMBL/GenBank/DDBJ databases">
        <title>Complete genome sequence of the Streptomyces mutabilis TRM45540.</title>
        <authorList>
            <person name="Luo X."/>
            <person name="Zhang L."/>
        </authorList>
    </citation>
    <scope>NUCLEOTIDE SEQUENCE [LARGE SCALE GENOMIC DNA]</scope>
    <source>
        <strain evidence="2 3">TRM45540</strain>
    </source>
</reference>
<organism evidence="2 3">
    <name type="scientific">Streptomyces mutabilis</name>
    <dbReference type="NCBI Taxonomy" id="67332"/>
    <lineage>
        <taxon>Bacteria</taxon>
        <taxon>Bacillati</taxon>
        <taxon>Actinomycetota</taxon>
        <taxon>Actinomycetes</taxon>
        <taxon>Kitasatosporales</taxon>
        <taxon>Streptomycetaceae</taxon>
        <taxon>Streptomyces</taxon>
    </lineage>
</organism>
<dbReference type="Proteomes" id="UP000029095">
    <property type="component" value="Unassembled WGS sequence"/>
</dbReference>
<keyword evidence="3" id="KW-1185">Reference proteome</keyword>
<dbReference type="InterPro" id="IPR007278">
    <property type="entry name" value="DUF397"/>
</dbReference>
<dbReference type="HOGENOM" id="CLU_131550_2_1_11"/>
<dbReference type="RefSeq" id="WP_043381043.1">
    <property type="nucleotide sequence ID" value="NZ_KN039947.1"/>
</dbReference>
<dbReference type="Pfam" id="PF04149">
    <property type="entry name" value="DUF397"/>
    <property type="match status" value="1"/>
</dbReference>
<comment type="caution">
    <text evidence="2">The sequence shown here is derived from an EMBL/GenBank/DDBJ whole genome shotgun (WGS) entry which is preliminary data.</text>
</comment>
<dbReference type="STRING" id="1915400.FM21_26145"/>
<dbReference type="AlphaFoldDB" id="A0A086MZD0"/>
<proteinExistence type="predicted"/>